<keyword evidence="10" id="KW-1185">Reference proteome</keyword>
<dbReference type="InterPro" id="IPR019776">
    <property type="entry name" value="Flagellar_basal_body_rod_CS"/>
</dbReference>
<keyword evidence="4 6" id="KW-0975">Bacterial flagellum</keyword>
<comment type="similarity">
    <text evidence="2">Belongs to the flagella basal body rod proteins family.</text>
</comment>
<evidence type="ECO:0000256" key="2">
    <source>
        <dbReference type="ARBA" id="ARBA00009677"/>
    </source>
</evidence>
<accession>A0ABV9NVM0</accession>
<name>A0ABV9NVM0_9BACI</name>
<evidence type="ECO:0000259" key="8">
    <source>
        <dbReference type="Pfam" id="PF06429"/>
    </source>
</evidence>
<dbReference type="PANTHER" id="PTHR30435">
    <property type="entry name" value="FLAGELLAR PROTEIN"/>
    <property type="match status" value="1"/>
</dbReference>
<proteinExistence type="inferred from homology"/>
<reference evidence="10" key="1">
    <citation type="journal article" date="2019" name="Int. J. Syst. Evol. Microbiol.">
        <title>The Global Catalogue of Microorganisms (GCM) 10K type strain sequencing project: providing services to taxonomists for standard genome sequencing and annotation.</title>
        <authorList>
            <consortium name="The Broad Institute Genomics Platform"/>
            <consortium name="The Broad Institute Genome Sequencing Center for Infectious Disease"/>
            <person name="Wu L."/>
            <person name="Ma J."/>
        </authorList>
    </citation>
    <scope>NUCLEOTIDE SEQUENCE [LARGE SCALE GENOMIC DNA]</scope>
    <source>
        <strain evidence="10">JCM 12165</strain>
    </source>
</reference>
<dbReference type="InterPro" id="IPR001444">
    <property type="entry name" value="Flag_bb_rod_N"/>
</dbReference>
<evidence type="ECO:0000313" key="9">
    <source>
        <dbReference type="EMBL" id="MFC4735599.1"/>
    </source>
</evidence>
<evidence type="ECO:0000256" key="6">
    <source>
        <dbReference type="RuleBase" id="RU362062"/>
    </source>
</evidence>
<protein>
    <recommendedName>
        <fullName evidence="3 6">Flagellar basal-body rod protein FlgC</fullName>
    </recommendedName>
</protein>
<feature type="domain" description="Flagellar basal-body/hook protein C-terminal" evidence="8">
    <location>
        <begin position="101"/>
        <end position="144"/>
    </location>
</feature>
<comment type="subunit">
    <text evidence="5 6">The basal body constitutes a major portion of the flagellar organelle and consists of four rings (L,P,S, and M) mounted on a central rod. The rod consists of about 26 subunits of FlgG in the distal portion, and FlgB, FlgC and FlgF are thought to build up the proximal portion of the rod with about 6 subunits each.</text>
</comment>
<evidence type="ECO:0000313" key="10">
    <source>
        <dbReference type="Proteomes" id="UP001595896"/>
    </source>
</evidence>
<comment type="subcellular location">
    <subcellularLocation>
        <location evidence="1 6">Bacterial flagellum basal body</location>
    </subcellularLocation>
</comment>
<dbReference type="InterPro" id="IPR006299">
    <property type="entry name" value="FlgC"/>
</dbReference>
<evidence type="ECO:0000259" key="7">
    <source>
        <dbReference type="Pfam" id="PF00460"/>
    </source>
</evidence>
<dbReference type="InterPro" id="IPR010930">
    <property type="entry name" value="Flg_bb/hook_C_dom"/>
</dbReference>
<dbReference type="EMBL" id="JBHSGK010000003">
    <property type="protein sequence ID" value="MFC4735599.1"/>
    <property type="molecule type" value="Genomic_DNA"/>
</dbReference>
<evidence type="ECO:0000256" key="4">
    <source>
        <dbReference type="ARBA" id="ARBA00023143"/>
    </source>
</evidence>
<dbReference type="PROSITE" id="PS00588">
    <property type="entry name" value="FLAGELLA_BB_ROD"/>
    <property type="match status" value="1"/>
</dbReference>
<comment type="caution">
    <text evidence="9">The sequence shown here is derived from an EMBL/GenBank/DDBJ whole genome shotgun (WGS) entry which is preliminary data.</text>
</comment>
<dbReference type="Pfam" id="PF06429">
    <property type="entry name" value="Flg_bbr_C"/>
    <property type="match status" value="1"/>
</dbReference>
<sequence>MFNGMNVSASALTAQRLRMDVTSANMANADSTRGRMVDGEWEPYRRKLVHMQSQQNQDFRAHMQRAGAGSEPAGVTISSIGEDMTPFKEMYQPDHPDADEDGYVQLPNVDPLKEMIDLMGASRSYEANITAFDAHKSMLMRALEIGR</sequence>
<dbReference type="Proteomes" id="UP001595896">
    <property type="component" value="Unassembled WGS sequence"/>
</dbReference>
<keyword evidence="9" id="KW-0282">Flagellum</keyword>
<dbReference type="NCBIfam" id="TIGR01395">
    <property type="entry name" value="FlgC"/>
    <property type="match status" value="1"/>
</dbReference>
<dbReference type="Pfam" id="PF00460">
    <property type="entry name" value="Flg_bb_rod"/>
    <property type="match status" value="1"/>
</dbReference>
<evidence type="ECO:0000256" key="3">
    <source>
        <dbReference type="ARBA" id="ARBA00017941"/>
    </source>
</evidence>
<keyword evidence="9" id="KW-0966">Cell projection</keyword>
<dbReference type="RefSeq" id="WP_377908225.1">
    <property type="nucleotide sequence ID" value="NZ_JBHSGK010000003.1"/>
</dbReference>
<dbReference type="PANTHER" id="PTHR30435:SF2">
    <property type="entry name" value="FLAGELLAR BASAL-BODY ROD PROTEIN FLGC"/>
    <property type="match status" value="1"/>
</dbReference>
<organism evidence="9 10">
    <name type="scientific">Bacillus daqingensis</name>
    <dbReference type="NCBI Taxonomy" id="872396"/>
    <lineage>
        <taxon>Bacteria</taxon>
        <taxon>Bacillati</taxon>
        <taxon>Bacillota</taxon>
        <taxon>Bacilli</taxon>
        <taxon>Bacillales</taxon>
        <taxon>Bacillaceae</taxon>
        <taxon>Bacillus</taxon>
    </lineage>
</organism>
<gene>
    <name evidence="9" type="primary">flgC</name>
    <name evidence="9" type="ORF">ACFO4L_03275</name>
</gene>
<keyword evidence="9" id="KW-0969">Cilium</keyword>
<evidence type="ECO:0000256" key="5">
    <source>
        <dbReference type="ARBA" id="ARBA00025933"/>
    </source>
</evidence>
<evidence type="ECO:0000256" key="1">
    <source>
        <dbReference type="ARBA" id="ARBA00004117"/>
    </source>
</evidence>
<feature type="domain" description="Flagellar basal body rod protein N-terminal" evidence="7">
    <location>
        <begin position="5"/>
        <end position="34"/>
    </location>
</feature>